<dbReference type="Pfam" id="PF00665">
    <property type="entry name" value="rve"/>
    <property type="match status" value="1"/>
</dbReference>
<dbReference type="EMBL" id="GIKN01005309">
    <property type="protein sequence ID" value="NIE47582.1"/>
    <property type="molecule type" value="Transcribed_RNA"/>
</dbReference>
<dbReference type="InterPro" id="IPR050951">
    <property type="entry name" value="Retrovirus_Pol_polyprotein"/>
</dbReference>
<evidence type="ECO:0000259" key="1">
    <source>
        <dbReference type="PROSITE" id="PS50994"/>
    </source>
</evidence>
<feature type="domain" description="Integrase catalytic" evidence="1">
    <location>
        <begin position="1"/>
        <end position="143"/>
    </location>
</feature>
<dbReference type="PANTHER" id="PTHR37984">
    <property type="entry name" value="PROTEIN CBG26694"/>
    <property type="match status" value="1"/>
</dbReference>
<organism evidence="2">
    <name type="scientific">Rhipicephalus microplus</name>
    <name type="common">Cattle tick</name>
    <name type="synonym">Boophilus microplus</name>
    <dbReference type="NCBI Taxonomy" id="6941"/>
    <lineage>
        <taxon>Eukaryota</taxon>
        <taxon>Metazoa</taxon>
        <taxon>Ecdysozoa</taxon>
        <taxon>Arthropoda</taxon>
        <taxon>Chelicerata</taxon>
        <taxon>Arachnida</taxon>
        <taxon>Acari</taxon>
        <taxon>Parasitiformes</taxon>
        <taxon>Ixodida</taxon>
        <taxon>Ixodoidea</taxon>
        <taxon>Ixodidae</taxon>
        <taxon>Rhipicephalinae</taxon>
        <taxon>Rhipicephalus</taxon>
        <taxon>Boophilus</taxon>
    </lineage>
</organism>
<protein>
    <submittedName>
        <fullName evidence="2">Putative tick transposon</fullName>
    </submittedName>
</protein>
<dbReference type="VEuPathDB" id="VectorBase:LOC119161960"/>
<dbReference type="GO" id="GO:0015074">
    <property type="term" value="P:DNA integration"/>
    <property type="evidence" value="ECO:0007669"/>
    <property type="project" value="InterPro"/>
</dbReference>
<accession>A0A6G5A9A9</accession>
<dbReference type="AlphaFoldDB" id="A0A6G5A9A9"/>
<reference evidence="2" key="1">
    <citation type="submission" date="2020-03" db="EMBL/GenBank/DDBJ databases">
        <title>A transcriptome and proteome of the tick Rhipicephalus microplus shaped by the genetic composition of its hosts and developmental stage.</title>
        <authorList>
            <person name="Garcia G.R."/>
            <person name="Ribeiro J.M.C."/>
            <person name="Maruyama S.R."/>
            <person name="Gardinasse L.G."/>
            <person name="Nelson K."/>
            <person name="Ferreira B.R."/>
            <person name="Andrade T.G."/>
            <person name="Santos I.K.F.M."/>
        </authorList>
    </citation>
    <scope>NUCLEOTIDE SEQUENCE</scope>
    <source>
        <strain evidence="2">NSGR</strain>
        <tissue evidence="2">Salivary glands</tissue>
    </source>
</reference>
<evidence type="ECO:0000313" key="2">
    <source>
        <dbReference type="EMBL" id="NIE47582.1"/>
    </source>
</evidence>
<dbReference type="PANTHER" id="PTHR37984:SF15">
    <property type="entry name" value="INTEGRASE CATALYTIC DOMAIN-CONTAINING PROTEIN"/>
    <property type="match status" value="1"/>
</dbReference>
<proteinExistence type="predicted"/>
<dbReference type="InterPro" id="IPR036397">
    <property type="entry name" value="RNaseH_sf"/>
</dbReference>
<dbReference type="PROSITE" id="PS50994">
    <property type="entry name" value="INTEGRASE"/>
    <property type="match status" value="1"/>
</dbReference>
<dbReference type="SUPFAM" id="SSF53098">
    <property type="entry name" value="Ribonuclease H-like"/>
    <property type="match status" value="1"/>
</dbReference>
<dbReference type="OrthoDB" id="6496015at2759"/>
<dbReference type="InterPro" id="IPR012337">
    <property type="entry name" value="RNaseH-like_sf"/>
</dbReference>
<dbReference type="InterPro" id="IPR001584">
    <property type="entry name" value="Integrase_cat-core"/>
</dbReference>
<dbReference type="Gene3D" id="3.30.420.10">
    <property type="entry name" value="Ribonuclease H-like superfamily/Ribonuclease H"/>
    <property type="match status" value="1"/>
</dbReference>
<name>A0A6G5A9A9_RHIMP</name>
<dbReference type="GO" id="GO:0003676">
    <property type="term" value="F:nucleic acid binding"/>
    <property type="evidence" value="ECO:0007669"/>
    <property type="project" value="InterPro"/>
</dbReference>
<sequence>MDLLGPFPLSSSGKRWIVVATDYMTQYAETSPLAKGTANEVAQFFVTQIVLRHGAPQVVITDKGTAFTARLMQSVMKLTHTDHRRTTAYHPQTNGLTERLNRTLADMISMYVDVEHQTGQYFALCYICVQYRSTRNNTLHAISTCLWSDGHNDLRRDVTCQRFE</sequence>